<protein>
    <submittedName>
        <fullName evidence="1">Uncharacterized protein</fullName>
    </submittedName>
</protein>
<comment type="caution">
    <text evidence="1">The sequence shown here is derived from an EMBL/GenBank/DDBJ whole genome shotgun (WGS) entry which is preliminary data.</text>
</comment>
<keyword evidence="2" id="KW-1185">Reference proteome</keyword>
<dbReference type="AlphaFoldDB" id="A0A9P7F092"/>
<evidence type="ECO:0000313" key="2">
    <source>
        <dbReference type="Proteomes" id="UP000823399"/>
    </source>
</evidence>
<sequence length="60" mass="6705">MRVAHALARTSLSPHAKQFISNLPPSSLTHGIPYGGIVSFRLRVDARSAEALLPKRRWRI</sequence>
<reference evidence="1" key="1">
    <citation type="journal article" date="2020" name="New Phytol.">
        <title>Comparative genomics reveals dynamic genome evolution in host specialist ectomycorrhizal fungi.</title>
        <authorList>
            <person name="Lofgren L.A."/>
            <person name="Nguyen N.H."/>
            <person name="Vilgalys R."/>
            <person name="Ruytinx J."/>
            <person name="Liao H.L."/>
            <person name="Branco S."/>
            <person name="Kuo A."/>
            <person name="LaButti K."/>
            <person name="Lipzen A."/>
            <person name="Andreopoulos W."/>
            <person name="Pangilinan J."/>
            <person name="Riley R."/>
            <person name="Hundley H."/>
            <person name="Na H."/>
            <person name="Barry K."/>
            <person name="Grigoriev I.V."/>
            <person name="Stajich J.E."/>
            <person name="Kennedy P.G."/>
        </authorList>
    </citation>
    <scope>NUCLEOTIDE SEQUENCE</scope>
    <source>
        <strain evidence="1">FC423</strain>
    </source>
</reference>
<proteinExistence type="predicted"/>
<accession>A0A9P7F092</accession>
<dbReference type="GeneID" id="64700638"/>
<dbReference type="Proteomes" id="UP000823399">
    <property type="component" value="Unassembled WGS sequence"/>
</dbReference>
<dbReference type="EMBL" id="JABBWM010000059">
    <property type="protein sequence ID" value="KAG2098935.1"/>
    <property type="molecule type" value="Genomic_DNA"/>
</dbReference>
<gene>
    <name evidence="1" type="ORF">F5147DRAFT_712825</name>
</gene>
<evidence type="ECO:0000313" key="1">
    <source>
        <dbReference type="EMBL" id="KAG2098935.1"/>
    </source>
</evidence>
<name>A0A9P7F092_9AGAM</name>
<organism evidence="1 2">
    <name type="scientific">Suillus discolor</name>
    <dbReference type="NCBI Taxonomy" id="1912936"/>
    <lineage>
        <taxon>Eukaryota</taxon>
        <taxon>Fungi</taxon>
        <taxon>Dikarya</taxon>
        <taxon>Basidiomycota</taxon>
        <taxon>Agaricomycotina</taxon>
        <taxon>Agaricomycetes</taxon>
        <taxon>Agaricomycetidae</taxon>
        <taxon>Boletales</taxon>
        <taxon>Suillineae</taxon>
        <taxon>Suillaceae</taxon>
        <taxon>Suillus</taxon>
    </lineage>
</organism>
<dbReference type="OrthoDB" id="3512640at2759"/>
<dbReference type="RefSeq" id="XP_041289038.1">
    <property type="nucleotide sequence ID" value="XM_041438379.1"/>
</dbReference>